<dbReference type="AlphaFoldDB" id="A0A841K4T8"/>
<comment type="caution">
    <text evidence="2">The sequence shown here is derived from an EMBL/GenBank/DDBJ whole genome shotgun (WGS) entry which is preliminary data.</text>
</comment>
<organism evidence="2 3">
    <name type="scientific">Silvibacterium bohemicum</name>
    <dbReference type="NCBI Taxonomy" id="1577686"/>
    <lineage>
        <taxon>Bacteria</taxon>
        <taxon>Pseudomonadati</taxon>
        <taxon>Acidobacteriota</taxon>
        <taxon>Terriglobia</taxon>
        <taxon>Terriglobales</taxon>
        <taxon>Acidobacteriaceae</taxon>
        <taxon>Silvibacterium</taxon>
    </lineage>
</organism>
<dbReference type="OrthoDB" id="9806189at2"/>
<proteinExistence type="predicted"/>
<dbReference type="InterPro" id="IPR050744">
    <property type="entry name" value="AI-2_Isomerase_LsrG"/>
</dbReference>
<dbReference type="PANTHER" id="PTHR33336">
    <property type="entry name" value="QUINOL MONOOXYGENASE YGIN-RELATED"/>
    <property type="match status" value="1"/>
</dbReference>
<keyword evidence="2" id="KW-0560">Oxidoreductase</keyword>
<evidence type="ECO:0000313" key="2">
    <source>
        <dbReference type="EMBL" id="MBB6146959.1"/>
    </source>
</evidence>
<dbReference type="Pfam" id="PF03992">
    <property type="entry name" value="ABM"/>
    <property type="match status" value="1"/>
</dbReference>
<gene>
    <name evidence="2" type="ORF">HNQ77_004940</name>
</gene>
<evidence type="ECO:0000313" key="3">
    <source>
        <dbReference type="Proteomes" id="UP000538666"/>
    </source>
</evidence>
<dbReference type="RefSeq" id="WP_050061195.1">
    <property type="nucleotide sequence ID" value="NZ_JACHEK010000011.1"/>
</dbReference>
<keyword evidence="3" id="KW-1185">Reference proteome</keyword>
<dbReference type="Proteomes" id="UP000538666">
    <property type="component" value="Unassembled WGS sequence"/>
</dbReference>
<reference evidence="2 3" key="1">
    <citation type="submission" date="2020-08" db="EMBL/GenBank/DDBJ databases">
        <title>Genomic Encyclopedia of Type Strains, Phase IV (KMG-IV): sequencing the most valuable type-strain genomes for metagenomic binning, comparative biology and taxonomic classification.</title>
        <authorList>
            <person name="Goeker M."/>
        </authorList>
    </citation>
    <scope>NUCLEOTIDE SEQUENCE [LARGE SCALE GENOMIC DNA]</scope>
    <source>
        <strain evidence="2 3">DSM 103733</strain>
    </source>
</reference>
<dbReference type="EMBL" id="JACHEK010000011">
    <property type="protein sequence ID" value="MBB6146959.1"/>
    <property type="molecule type" value="Genomic_DNA"/>
</dbReference>
<evidence type="ECO:0000259" key="1">
    <source>
        <dbReference type="PROSITE" id="PS51725"/>
    </source>
</evidence>
<sequence>MISFTVRMKFKPEDRAEIQEALRGVTEASRKEPGCVSYIPHTVESEPDIVVIYEQYRDAAALDAHRASAHFKKYVVGGLYQRMLERSAENLNAVA</sequence>
<keyword evidence="2" id="KW-0503">Monooxygenase</keyword>
<name>A0A841K4T8_9BACT</name>
<dbReference type="GO" id="GO:0004497">
    <property type="term" value="F:monooxygenase activity"/>
    <property type="evidence" value="ECO:0007669"/>
    <property type="project" value="UniProtKB-KW"/>
</dbReference>
<dbReference type="SUPFAM" id="SSF54909">
    <property type="entry name" value="Dimeric alpha+beta barrel"/>
    <property type="match status" value="1"/>
</dbReference>
<dbReference type="Gene3D" id="3.30.70.100">
    <property type="match status" value="1"/>
</dbReference>
<protein>
    <submittedName>
        <fullName evidence="2">Quinol monooxygenase YgiN</fullName>
    </submittedName>
</protein>
<dbReference type="InterPro" id="IPR007138">
    <property type="entry name" value="ABM_dom"/>
</dbReference>
<feature type="domain" description="ABM" evidence="1">
    <location>
        <begin position="2"/>
        <end position="90"/>
    </location>
</feature>
<dbReference type="InterPro" id="IPR011008">
    <property type="entry name" value="Dimeric_a/b-barrel"/>
</dbReference>
<dbReference type="PANTHER" id="PTHR33336:SF15">
    <property type="entry name" value="ABM DOMAIN-CONTAINING PROTEIN"/>
    <property type="match status" value="1"/>
</dbReference>
<dbReference type="PROSITE" id="PS51725">
    <property type="entry name" value="ABM"/>
    <property type="match status" value="1"/>
</dbReference>
<accession>A0A841K4T8</accession>